<feature type="transmembrane region" description="Helical" evidence="2">
    <location>
        <begin position="46"/>
        <end position="68"/>
    </location>
</feature>
<gene>
    <name evidence="3" type="ORF">Plo01_39790</name>
</gene>
<reference evidence="3 4" key="1">
    <citation type="submission" date="2021-01" db="EMBL/GenBank/DDBJ databases">
        <title>Whole genome shotgun sequence of Planobispora longispora NBRC 13918.</title>
        <authorList>
            <person name="Komaki H."/>
            <person name="Tamura T."/>
        </authorList>
    </citation>
    <scope>NUCLEOTIDE SEQUENCE [LARGE SCALE GENOMIC DNA]</scope>
    <source>
        <strain evidence="3 4">NBRC 13918</strain>
    </source>
</reference>
<keyword evidence="2" id="KW-1133">Transmembrane helix</keyword>
<evidence type="ECO:0000313" key="3">
    <source>
        <dbReference type="EMBL" id="GIH77550.1"/>
    </source>
</evidence>
<feature type="compositionally biased region" description="Pro residues" evidence="1">
    <location>
        <begin position="198"/>
        <end position="216"/>
    </location>
</feature>
<proteinExistence type="predicted"/>
<feature type="compositionally biased region" description="Low complexity" evidence="1">
    <location>
        <begin position="136"/>
        <end position="155"/>
    </location>
</feature>
<evidence type="ECO:0000256" key="1">
    <source>
        <dbReference type="SAM" id="MobiDB-lite"/>
    </source>
</evidence>
<dbReference type="RefSeq" id="WP_203892118.1">
    <property type="nucleotide sequence ID" value="NZ_BOOH01000033.1"/>
</dbReference>
<evidence type="ECO:0000256" key="2">
    <source>
        <dbReference type="SAM" id="Phobius"/>
    </source>
</evidence>
<feature type="region of interest" description="Disordered" evidence="1">
    <location>
        <begin position="79"/>
        <end position="216"/>
    </location>
</feature>
<feature type="compositionally biased region" description="Acidic residues" evidence="1">
    <location>
        <begin position="164"/>
        <end position="173"/>
    </location>
</feature>
<name>A0A8J3RM80_9ACTN</name>
<accession>A0A8J3RM80</accession>
<dbReference type="Proteomes" id="UP000616724">
    <property type="component" value="Unassembled WGS sequence"/>
</dbReference>
<keyword evidence="4" id="KW-1185">Reference proteome</keyword>
<keyword evidence="2" id="KW-0812">Transmembrane</keyword>
<dbReference type="EMBL" id="BOOH01000033">
    <property type="protein sequence ID" value="GIH77550.1"/>
    <property type="molecule type" value="Genomic_DNA"/>
</dbReference>
<sequence>MTDAPDEYGELLRRVLSAEADSVVPSPDGLEIIRARVERRGLRGLLWWRAGASVVGAILVAAAIVMVVPGLREQVQEFAQPAGQVGPVETTAPPEAGSTSRPAPSDNVVVPPSTEPSAPPSADSTAVETAPPSANPQPTSTAPVPTPTPCLTVTAEPTRVEPSDPLDECEESEAPAPTPSESVVPSGTPCPVEECPPTDEPLPTPTEIPTPIPTNS</sequence>
<protein>
    <submittedName>
        <fullName evidence="3">Uncharacterized protein</fullName>
    </submittedName>
</protein>
<evidence type="ECO:0000313" key="4">
    <source>
        <dbReference type="Proteomes" id="UP000616724"/>
    </source>
</evidence>
<dbReference type="AlphaFoldDB" id="A0A8J3RM80"/>
<comment type="caution">
    <text evidence="3">The sequence shown here is derived from an EMBL/GenBank/DDBJ whole genome shotgun (WGS) entry which is preliminary data.</text>
</comment>
<keyword evidence="2" id="KW-0472">Membrane</keyword>
<organism evidence="3 4">
    <name type="scientific">Planobispora longispora</name>
    <dbReference type="NCBI Taxonomy" id="28887"/>
    <lineage>
        <taxon>Bacteria</taxon>
        <taxon>Bacillati</taxon>
        <taxon>Actinomycetota</taxon>
        <taxon>Actinomycetes</taxon>
        <taxon>Streptosporangiales</taxon>
        <taxon>Streptosporangiaceae</taxon>
        <taxon>Planobispora</taxon>
    </lineage>
</organism>